<organism evidence="1 2">
    <name type="scientific">Actinomadura hallensis</name>
    <dbReference type="NCBI Taxonomy" id="337895"/>
    <lineage>
        <taxon>Bacteria</taxon>
        <taxon>Bacillati</taxon>
        <taxon>Actinomycetota</taxon>
        <taxon>Actinomycetes</taxon>
        <taxon>Streptosporangiales</taxon>
        <taxon>Thermomonosporaceae</taxon>
        <taxon>Actinomadura</taxon>
    </lineage>
</organism>
<accession>A0A543IB68</accession>
<name>A0A543IB68_9ACTN</name>
<evidence type="ECO:0000313" key="2">
    <source>
        <dbReference type="Proteomes" id="UP000316706"/>
    </source>
</evidence>
<gene>
    <name evidence="1" type="ORF">FHX41_1453</name>
</gene>
<proteinExistence type="predicted"/>
<dbReference type="AlphaFoldDB" id="A0A543IB68"/>
<comment type="caution">
    <text evidence="1">The sequence shown here is derived from an EMBL/GenBank/DDBJ whole genome shotgun (WGS) entry which is preliminary data.</text>
</comment>
<dbReference type="RefSeq" id="WP_141966908.1">
    <property type="nucleotide sequence ID" value="NZ_VFPO01000001.1"/>
</dbReference>
<evidence type="ECO:0000313" key="1">
    <source>
        <dbReference type="EMBL" id="TQM67832.1"/>
    </source>
</evidence>
<protein>
    <submittedName>
        <fullName evidence="1">Uncharacterized protein</fullName>
    </submittedName>
</protein>
<dbReference type="EMBL" id="VFPO01000001">
    <property type="protein sequence ID" value="TQM67832.1"/>
    <property type="molecule type" value="Genomic_DNA"/>
</dbReference>
<dbReference type="OrthoDB" id="3431870at2"/>
<reference evidence="1 2" key="1">
    <citation type="submission" date="2019-06" db="EMBL/GenBank/DDBJ databases">
        <title>Sequencing the genomes of 1000 actinobacteria strains.</title>
        <authorList>
            <person name="Klenk H.-P."/>
        </authorList>
    </citation>
    <scope>NUCLEOTIDE SEQUENCE [LARGE SCALE GENOMIC DNA]</scope>
    <source>
        <strain evidence="1 2">DSM 45043</strain>
    </source>
</reference>
<sequence length="94" mass="10514">MAEDDRRPTEETRRTADILFTARVKADELRFEVVPENSVVFTGDAAEESASGSDRTNLPRQVQENVTYRDVQIDYAIAARLEQPESPGDDLQSG</sequence>
<keyword evidence="2" id="KW-1185">Reference proteome</keyword>
<dbReference type="Proteomes" id="UP000316706">
    <property type="component" value="Unassembled WGS sequence"/>
</dbReference>